<evidence type="ECO:0000256" key="5">
    <source>
        <dbReference type="ARBA" id="ARBA00023136"/>
    </source>
</evidence>
<evidence type="ECO:0000256" key="3">
    <source>
        <dbReference type="ARBA" id="ARBA00022692"/>
    </source>
</evidence>
<dbReference type="GO" id="GO:0004713">
    <property type="term" value="F:protein tyrosine kinase activity"/>
    <property type="evidence" value="ECO:0007669"/>
    <property type="project" value="TreeGrafter"/>
</dbReference>
<keyword evidence="4 7" id="KW-1133">Transmembrane helix</keyword>
<evidence type="ECO:0000256" key="4">
    <source>
        <dbReference type="ARBA" id="ARBA00022989"/>
    </source>
</evidence>
<sequence length="359" mass="40651">MNPPTQPGPIDPQFFIAKYLTPVLEHKWLVLLTTFIGLLVSLPVSFVVQPEYSSKATTQLETPRAQMISEVTEEITSRTGDQNYITAAVERMHSTAFQTEVFKILPKQLQKDLETPLGVKGQLMKKAAPYLDRLLKGDAVDPTTLATITPERLNKLSNRVVIEGIPRQGIIQITGTTYAQEMATVLVQSYIDIWVALNMETNKSLIRHELGFTENQKDEYFKQLKDSEKELRLFKQKFEIPPALSSITDMELQAQLDVLQNKVENAKERYKRIDDIYLDLVRKEKSVVNNIKVINPPQTPLEPSKNIRLLIILIGLLAGAATAIVPILIWDYYRGNIRHKKDILSAVNIPIIGKLPTIK</sequence>
<accession>M1P8U7</accession>
<feature type="transmembrane region" description="Helical" evidence="7">
    <location>
        <begin position="309"/>
        <end position="333"/>
    </location>
</feature>
<evidence type="ECO:0000256" key="1">
    <source>
        <dbReference type="ARBA" id="ARBA00004651"/>
    </source>
</evidence>
<protein>
    <submittedName>
        <fullName evidence="9">Uncharacterized protein involved in exopolysaccharide biosynthesis</fullName>
    </submittedName>
</protein>
<dbReference type="AlphaFoldDB" id="M1P8U7"/>
<feature type="transmembrane region" description="Helical" evidence="7">
    <location>
        <begin position="28"/>
        <end position="48"/>
    </location>
</feature>
<dbReference type="GO" id="GO:0005886">
    <property type="term" value="C:plasma membrane"/>
    <property type="evidence" value="ECO:0007669"/>
    <property type="project" value="UniProtKB-SubCell"/>
</dbReference>
<dbReference type="InterPro" id="IPR003856">
    <property type="entry name" value="LPS_length_determ_N"/>
</dbReference>
<dbReference type="EMBL" id="CP003985">
    <property type="protein sequence ID" value="AGF79893.1"/>
    <property type="molecule type" value="Genomic_DNA"/>
</dbReference>
<dbReference type="Proteomes" id="UP000011721">
    <property type="component" value="Chromosome"/>
</dbReference>
<dbReference type="OrthoDB" id="9836035at2"/>
<feature type="coiled-coil region" evidence="6">
    <location>
        <begin position="210"/>
        <end position="276"/>
    </location>
</feature>
<dbReference type="eggNOG" id="COG3206">
    <property type="taxonomic scope" value="Bacteria"/>
</dbReference>
<evidence type="ECO:0000256" key="7">
    <source>
        <dbReference type="SAM" id="Phobius"/>
    </source>
</evidence>
<evidence type="ECO:0000313" key="9">
    <source>
        <dbReference type="EMBL" id="AGF79893.1"/>
    </source>
</evidence>
<keyword evidence="6" id="KW-0175">Coiled coil</keyword>
<dbReference type="PANTHER" id="PTHR32309:SF13">
    <property type="entry name" value="FERRIC ENTEROBACTIN TRANSPORT PROTEIN FEPE"/>
    <property type="match status" value="1"/>
</dbReference>
<keyword evidence="2" id="KW-1003">Cell membrane</keyword>
<comment type="subcellular location">
    <subcellularLocation>
        <location evidence="1">Cell membrane</location>
        <topology evidence="1">Multi-pass membrane protein</topology>
    </subcellularLocation>
</comment>
<proteinExistence type="predicted"/>
<keyword evidence="10" id="KW-1185">Reference proteome</keyword>
<dbReference type="STRING" id="1167006.UWK_03376"/>
<reference evidence="10" key="1">
    <citation type="journal article" date="2013" name="Stand. Genomic Sci.">
        <title>Complete genome sequence of Desulfocapsa sulfexigens, a marine deltaproteobacterium specialized in disproportionating inorganic sulfur compounds.</title>
        <authorList>
            <person name="Finster K.W."/>
            <person name="Kjeldsen K.U."/>
            <person name="Kube M."/>
            <person name="Reinhardt R."/>
            <person name="Mussmann M."/>
            <person name="Amann R."/>
            <person name="Schreiber L."/>
        </authorList>
    </citation>
    <scope>NUCLEOTIDE SEQUENCE [LARGE SCALE GENOMIC DNA]</scope>
    <source>
        <strain evidence="10">DSM 10523 / SB164P1</strain>
    </source>
</reference>
<evidence type="ECO:0000259" key="8">
    <source>
        <dbReference type="Pfam" id="PF02706"/>
    </source>
</evidence>
<name>M1P8U7_DESSD</name>
<evidence type="ECO:0000256" key="2">
    <source>
        <dbReference type="ARBA" id="ARBA00022475"/>
    </source>
</evidence>
<dbReference type="PANTHER" id="PTHR32309">
    <property type="entry name" value="TYROSINE-PROTEIN KINASE"/>
    <property type="match status" value="1"/>
</dbReference>
<keyword evidence="3 7" id="KW-0812">Transmembrane</keyword>
<evidence type="ECO:0000313" key="10">
    <source>
        <dbReference type="Proteomes" id="UP000011721"/>
    </source>
</evidence>
<dbReference type="KEGG" id="dsf:UWK_03376"/>
<dbReference type="Pfam" id="PF02706">
    <property type="entry name" value="Wzz"/>
    <property type="match status" value="1"/>
</dbReference>
<feature type="domain" description="Polysaccharide chain length determinant N-terminal" evidence="8">
    <location>
        <begin position="23"/>
        <end position="103"/>
    </location>
</feature>
<organism evidence="9 10">
    <name type="scientific">Desulfocapsa sulfexigens (strain DSM 10523 / SB164P1)</name>
    <dbReference type="NCBI Taxonomy" id="1167006"/>
    <lineage>
        <taxon>Bacteria</taxon>
        <taxon>Pseudomonadati</taxon>
        <taxon>Thermodesulfobacteriota</taxon>
        <taxon>Desulfobulbia</taxon>
        <taxon>Desulfobulbales</taxon>
        <taxon>Desulfocapsaceae</taxon>
        <taxon>Desulfocapsa</taxon>
    </lineage>
</organism>
<keyword evidence="5 7" id="KW-0472">Membrane</keyword>
<dbReference type="InterPro" id="IPR050445">
    <property type="entry name" value="Bact_polysacc_biosynth/exp"/>
</dbReference>
<dbReference type="RefSeq" id="WP_015405575.1">
    <property type="nucleotide sequence ID" value="NC_020304.1"/>
</dbReference>
<evidence type="ECO:0000256" key="6">
    <source>
        <dbReference type="SAM" id="Coils"/>
    </source>
</evidence>
<gene>
    <name evidence="9" type="ordered locus">UWK_03376</name>
</gene>
<dbReference type="HOGENOM" id="CLU_771032_0_0_7"/>